<sequence length="208" mass="23412">MAEPGESTAGESTAGGESASERRHTTTVMTSAMLKAVANPLRRRIVNELIKRKHARAVDLAADLDVAANTLSFHLRVLAEAGLIEEDPEHARDRRDRVWKPAELHALELGSPEHPMEDAVAGTAFMRLIIDEHAELMRRVVNWTPQFTQGHDPVMRGTFQQRNARLTRAEFEHVLKRIGEAFQEVERDHDDPDALFWQIDIVAADETI</sequence>
<dbReference type="InterPro" id="IPR036390">
    <property type="entry name" value="WH_DNA-bd_sf"/>
</dbReference>
<organism evidence="3 4">
    <name type="scientific">Microbacterium bandirmense</name>
    <dbReference type="NCBI Taxonomy" id="3122050"/>
    <lineage>
        <taxon>Bacteria</taxon>
        <taxon>Bacillati</taxon>
        <taxon>Actinomycetota</taxon>
        <taxon>Actinomycetes</taxon>
        <taxon>Micrococcales</taxon>
        <taxon>Microbacteriaceae</taxon>
        <taxon>Microbacterium</taxon>
    </lineage>
</organism>
<dbReference type="EMBL" id="JBBDGM010000010">
    <property type="protein sequence ID" value="MEJ1089116.1"/>
    <property type="molecule type" value="Genomic_DNA"/>
</dbReference>
<dbReference type="Gene3D" id="1.10.10.10">
    <property type="entry name" value="Winged helix-like DNA-binding domain superfamily/Winged helix DNA-binding domain"/>
    <property type="match status" value="1"/>
</dbReference>
<dbReference type="Pfam" id="PF12840">
    <property type="entry name" value="HTH_20"/>
    <property type="match status" value="1"/>
</dbReference>
<dbReference type="InterPro" id="IPR001845">
    <property type="entry name" value="HTH_ArsR_DNA-bd_dom"/>
</dbReference>
<dbReference type="SUPFAM" id="SSF46785">
    <property type="entry name" value="Winged helix' DNA-binding domain"/>
    <property type="match status" value="1"/>
</dbReference>
<protein>
    <submittedName>
        <fullName evidence="3">Winged helix-turn-helix domain-containing protein</fullName>
    </submittedName>
</protein>
<evidence type="ECO:0000313" key="3">
    <source>
        <dbReference type="EMBL" id="MEJ1089116.1"/>
    </source>
</evidence>
<evidence type="ECO:0000313" key="4">
    <source>
        <dbReference type="Proteomes" id="UP001371224"/>
    </source>
</evidence>
<reference evidence="3 4" key="1">
    <citation type="submission" date="2024-02" db="EMBL/GenBank/DDBJ databases">
        <authorList>
            <person name="Saticioglu I.B."/>
        </authorList>
    </citation>
    <scope>NUCLEOTIDE SEQUENCE [LARGE SCALE GENOMIC DNA]</scope>
    <source>
        <strain evidence="3 4">Mu-80</strain>
    </source>
</reference>
<accession>A0ABU8LDR8</accession>
<feature type="region of interest" description="Disordered" evidence="1">
    <location>
        <begin position="1"/>
        <end position="25"/>
    </location>
</feature>
<dbReference type="InterPro" id="IPR011991">
    <property type="entry name" value="ArsR-like_HTH"/>
</dbReference>
<gene>
    <name evidence="3" type="ORF">WDU99_12410</name>
</gene>
<dbReference type="Proteomes" id="UP001371224">
    <property type="component" value="Unassembled WGS sequence"/>
</dbReference>
<comment type="caution">
    <text evidence="3">The sequence shown here is derived from an EMBL/GenBank/DDBJ whole genome shotgun (WGS) entry which is preliminary data.</text>
</comment>
<dbReference type="InterPro" id="IPR036388">
    <property type="entry name" value="WH-like_DNA-bd_sf"/>
</dbReference>
<keyword evidence="4" id="KW-1185">Reference proteome</keyword>
<feature type="domain" description="HTH arsR-type" evidence="2">
    <location>
        <begin position="32"/>
        <end position="112"/>
    </location>
</feature>
<proteinExistence type="predicted"/>
<evidence type="ECO:0000259" key="2">
    <source>
        <dbReference type="SMART" id="SM00418"/>
    </source>
</evidence>
<evidence type="ECO:0000256" key="1">
    <source>
        <dbReference type="SAM" id="MobiDB-lite"/>
    </source>
</evidence>
<name>A0ABU8LDR8_9MICO</name>
<dbReference type="CDD" id="cd00090">
    <property type="entry name" value="HTH_ARSR"/>
    <property type="match status" value="1"/>
</dbReference>
<dbReference type="RefSeq" id="WP_337332774.1">
    <property type="nucleotide sequence ID" value="NZ_JBBDGM010000010.1"/>
</dbReference>
<dbReference type="SMART" id="SM00418">
    <property type="entry name" value="HTH_ARSR"/>
    <property type="match status" value="1"/>
</dbReference>